<feature type="compositionally biased region" description="Low complexity" evidence="1">
    <location>
        <begin position="29"/>
        <end position="40"/>
    </location>
</feature>
<comment type="caution">
    <text evidence="2">The sequence shown here is derived from an EMBL/GenBank/DDBJ whole genome shotgun (WGS) entry which is preliminary data.</text>
</comment>
<sequence length="308" mass="33101">MERHWEQHRRNSKERRPPPYGQPPPPPTSTWQPYPTAARPRTPRQSHSSRRHRGGPRALPPGHQLSASPSPSRPAGSQGTRPGSQRGEPTASPHGRNHRDVATWTSQDGGDPPVSYVSSRPWRRQERARVGVAPAHLYRPFQGRTVEDADRRANGACLPVPAGTRFCECGAVVIHNSHELGKLHRHRTQATQPSSRESSQERSGAAVRAMLARAAQEADFAQWLLRVASGHASGESPPAPLSITATVERGAAGPGETLVAAALTPEVASMTLGAGERAVGAPAVPAADTERSEGMDVDQALLAYLEDE</sequence>
<dbReference type="Proteomes" id="UP000821866">
    <property type="component" value="Chromosome 7"/>
</dbReference>
<evidence type="ECO:0000256" key="1">
    <source>
        <dbReference type="SAM" id="MobiDB-lite"/>
    </source>
</evidence>
<dbReference type="AlphaFoldDB" id="A0A9J6DI59"/>
<accession>A0A9J6DI59</accession>
<organism evidence="2 3">
    <name type="scientific">Rhipicephalus microplus</name>
    <name type="common">Cattle tick</name>
    <name type="synonym">Boophilus microplus</name>
    <dbReference type="NCBI Taxonomy" id="6941"/>
    <lineage>
        <taxon>Eukaryota</taxon>
        <taxon>Metazoa</taxon>
        <taxon>Ecdysozoa</taxon>
        <taxon>Arthropoda</taxon>
        <taxon>Chelicerata</taxon>
        <taxon>Arachnida</taxon>
        <taxon>Acari</taxon>
        <taxon>Parasitiformes</taxon>
        <taxon>Ixodida</taxon>
        <taxon>Ixodoidea</taxon>
        <taxon>Ixodidae</taxon>
        <taxon>Rhipicephalinae</taxon>
        <taxon>Rhipicephalus</taxon>
        <taxon>Boophilus</taxon>
    </lineage>
</organism>
<reference evidence="2" key="2">
    <citation type="submission" date="2021-09" db="EMBL/GenBank/DDBJ databases">
        <authorList>
            <person name="Jia N."/>
            <person name="Wang J."/>
            <person name="Shi W."/>
            <person name="Du L."/>
            <person name="Sun Y."/>
            <person name="Zhan W."/>
            <person name="Jiang J."/>
            <person name="Wang Q."/>
            <person name="Zhang B."/>
            <person name="Ji P."/>
            <person name="Sakyi L.B."/>
            <person name="Cui X."/>
            <person name="Yuan T."/>
            <person name="Jiang B."/>
            <person name="Yang W."/>
            <person name="Lam T.T.-Y."/>
            <person name="Chang Q."/>
            <person name="Ding S."/>
            <person name="Wang X."/>
            <person name="Zhu J."/>
            <person name="Ruan X."/>
            <person name="Zhao L."/>
            <person name="Wei J."/>
            <person name="Que T."/>
            <person name="Du C."/>
            <person name="Cheng J."/>
            <person name="Dai P."/>
            <person name="Han X."/>
            <person name="Huang E."/>
            <person name="Gao Y."/>
            <person name="Liu J."/>
            <person name="Shao H."/>
            <person name="Ye R."/>
            <person name="Li L."/>
            <person name="Wei W."/>
            <person name="Wang X."/>
            <person name="Wang C."/>
            <person name="Huo Q."/>
            <person name="Li W."/>
            <person name="Guo W."/>
            <person name="Chen H."/>
            <person name="Chen S."/>
            <person name="Zhou L."/>
            <person name="Zhou L."/>
            <person name="Ni X."/>
            <person name="Tian J."/>
            <person name="Zhou Y."/>
            <person name="Sheng Y."/>
            <person name="Liu T."/>
            <person name="Pan Y."/>
            <person name="Xia L."/>
            <person name="Li J."/>
            <person name="Zhao F."/>
            <person name="Cao W."/>
        </authorList>
    </citation>
    <scope>NUCLEOTIDE SEQUENCE</scope>
    <source>
        <strain evidence="2">Rmic-2018</strain>
        <tissue evidence="2">Larvae</tissue>
    </source>
</reference>
<feature type="region of interest" description="Disordered" evidence="1">
    <location>
        <begin position="1"/>
        <end position="124"/>
    </location>
</feature>
<protein>
    <submittedName>
        <fullName evidence="2">Uncharacterized protein</fullName>
    </submittedName>
</protein>
<feature type="compositionally biased region" description="Low complexity" evidence="1">
    <location>
        <begin position="66"/>
        <end position="77"/>
    </location>
</feature>
<feature type="compositionally biased region" description="Pro residues" evidence="1">
    <location>
        <begin position="18"/>
        <end position="28"/>
    </location>
</feature>
<proteinExistence type="predicted"/>
<feature type="compositionally biased region" description="Basic residues" evidence="1">
    <location>
        <begin position="41"/>
        <end position="55"/>
    </location>
</feature>
<gene>
    <name evidence="2" type="ORF">HPB51_018749</name>
</gene>
<feature type="compositionally biased region" description="Basic and acidic residues" evidence="1">
    <location>
        <begin position="1"/>
        <end position="17"/>
    </location>
</feature>
<feature type="compositionally biased region" description="Low complexity" evidence="1">
    <location>
        <begin position="192"/>
        <end position="204"/>
    </location>
</feature>
<reference evidence="2" key="1">
    <citation type="journal article" date="2020" name="Cell">
        <title>Large-Scale Comparative Analyses of Tick Genomes Elucidate Their Genetic Diversity and Vector Capacities.</title>
        <authorList>
            <consortium name="Tick Genome and Microbiome Consortium (TIGMIC)"/>
            <person name="Jia N."/>
            <person name="Wang J."/>
            <person name="Shi W."/>
            <person name="Du L."/>
            <person name="Sun Y."/>
            <person name="Zhan W."/>
            <person name="Jiang J.F."/>
            <person name="Wang Q."/>
            <person name="Zhang B."/>
            <person name="Ji P."/>
            <person name="Bell-Sakyi L."/>
            <person name="Cui X.M."/>
            <person name="Yuan T.T."/>
            <person name="Jiang B.G."/>
            <person name="Yang W.F."/>
            <person name="Lam T.T."/>
            <person name="Chang Q.C."/>
            <person name="Ding S.J."/>
            <person name="Wang X.J."/>
            <person name="Zhu J.G."/>
            <person name="Ruan X.D."/>
            <person name="Zhao L."/>
            <person name="Wei J.T."/>
            <person name="Ye R.Z."/>
            <person name="Que T.C."/>
            <person name="Du C.H."/>
            <person name="Zhou Y.H."/>
            <person name="Cheng J.X."/>
            <person name="Dai P.F."/>
            <person name="Guo W.B."/>
            <person name="Han X.H."/>
            <person name="Huang E.J."/>
            <person name="Li L.F."/>
            <person name="Wei W."/>
            <person name="Gao Y.C."/>
            <person name="Liu J.Z."/>
            <person name="Shao H.Z."/>
            <person name="Wang X."/>
            <person name="Wang C.C."/>
            <person name="Yang T.C."/>
            <person name="Huo Q.B."/>
            <person name="Li W."/>
            <person name="Chen H.Y."/>
            <person name="Chen S.E."/>
            <person name="Zhou L.G."/>
            <person name="Ni X.B."/>
            <person name="Tian J.H."/>
            <person name="Sheng Y."/>
            <person name="Liu T."/>
            <person name="Pan Y.S."/>
            <person name="Xia L.Y."/>
            <person name="Li J."/>
            <person name="Zhao F."/>
            <person name="Cao W.C."/>
        </authorList>
    </citation>
    <scope>NUCLEOTIDE SEQUENCE</scope>
    <source>
        <strain evidence="2">Rmic-2018</strain>
    </source>
</reference>
<keyword evidence="3" id="KW-1185">Reference proteome</keyword>
<name>A0A9J6DI59_RHIMP</name>
<evidence type="ECO:0000313" key="2">
    <source>
        <dbReference type="EMBL" id="KAH8021900.1"/>
    </source>
</evidence>
<feature type="region of interest" description="Disordered" evidence="1">
    <location>
        <begin position="181"/>
        <end position="204"/>
    </location>
</feature>
<dbReference type="EMBL" id="JABSTU010000009">
    <property type="protein sequence ID" value="KAH8021900.1"/>
    <property type="molecule type" value="Genomic_DNA"/>
</dbReference>
<evidence type="ECO:0000313" key="3">
    <source>
        <dbReference type="Proteomes" id="UP000821866"/>
    </source>
</evidence>